<reference evidence="2 3" key="1">
    <citation type="submission" date="2020-08" db="EMBL/GenBank/DDBJ databases">
        <title>Sequencing the genomes of 1000 actinobacteria strains.</title>
        <authorList>
            <person name="Klenk H.-P."/>
        </authorList>
    </citation>
    <scope>NUCLEOTIDE SEQUENCE [LARGE SCALE GENOMIC DNA]</scope>
    <source>
        <strain evidence="2 3">DSM 24947</strain>
    </source>
</reference>
<evidence type="ECO:0000256" key="1">
    <source>
        <dbReference type="SAM" id="MobiDB-lite"/>
    </source>
</evidence>
<dbReference type="Proteomes" id="UP000573729">
    <property type="component" value="Unassembled WGS sequence"/>
</dbReference>
<gene>
    <name evidence="2" type="ORF">BKA24_000309</name>
</gene>
<evidence type="ECO:0000313" key="3">
    <source>
        <dbReference type="Proteomes" id="UP000573729"/>
    </source>
</evidence>
<protein>
    <recommendedName>
        <fullName evidence="4">Nucleotidyl transferase AbiEii toxin, Type IV TA system</fullName>
    </recommendedName>
</protein>
<dbReference type="EMBL" id="JACHMD010000001">
    <property type="protein sequence ID" value="MBB4665600.1"/>
    <property type="molecule type" value="Genomic_DNA"/>
</dbReference>
<name>A0A7W7FHR6_9MICO</name>
<evidence type="ECO:0008006" key="4">
    <source>
        <dbReference type="Google" id="ProtNLM"/>
    </source>
</evidence>
<dbReference type="AlphaFoldDB" id="A0A7W7FHR6"/>
<proteinExistence type="predicted"/>
<dbReference type="InterPro" id="IPR014942">
    <property type="entry name" value="AbiEii"/>
</dbReference>
<organism evidence="2 3">
    <name type="scientific">Microbacterium marinum</name>
    <dbReference type="NCBI Taxonomy" id="421115"/>
    <lineage>
        <taxon>Bacteria</taxon>
        <taxon>Bacillati</taxon>
        <taxon>Actinomycetota</taxon>
        <taxon>Actinomycetes</taxon>
        <taxon>Micrococcales</taxon>
        <taxon>Microbacteriaceae</taxon>
        <taxon>Microbacterium</taxon>
    </lineage>
</organism>
<keyword evidence="3" id="KW-1185">Reference proteome</keyword>
<accession>A0A7W7FHR6</accession>
<comment type="caution">
    <text evidence="2">The sequence shown here is derived from an EMBL/GenBank/DDBJ whole genome shotgun (WGS) entry which is preliminary data.</text>
</comment>
<dbReference type="RefSeq" id="WP_005050776.1">
    <property type="nucleotide sequence ID" value="NZ_JACHMD010000001.1"/>
</dbReference>
<dbReference type="Pfam" id="PF08843">
    <property type="entry name" value="AbiEii"/>
    <property type="match status" value="1"/>
</dbReference>
<evidence type="ECO:0000313" key="2">
    <source>
        <dbReference type="EMBL" id="MBB4665600.1"/>
    </source>
</evidence>
<feature type="region of interest" description="Disordered" evidence="1">
    <location>
        <begin position="303"/>
        <end position="332"/>
    </location>
</feature>
<sequence>MPEPDGYKDWTGLAQAIKAAATKAAGDGASALDVNAQIVQAQHDRFLSRVFAEGEESEWLLKGGTAMLARVPKSRSTKDLDLASTGAADLDAAQQALEQAAARDLGDHVRFQLTRARATGRGENQPGVATRRLVFTCLDANTGRRISDIPIDVVVGPPPVGRVETIEPSTRLQLGRPVPSHPYRLFPISDQVAEKVTATMSTYNGRPSSRAKDLVDIVTIARTQRVDLRELQMAIDAKRALSKLDSFTTFTVPDGWDGPYRVLAAGTPSAGGITDLGEAVALARQLIDPALADAPVQPGTVWVPGSGWTQNPPPPEPGGSGSPSGEVHVRAHVRSGYPVTEHWRAARGSAQE</sequence>